<protein>
    <submittedName>
        <fullName evidence="1">Uncharacterized protein</fullName>
    </submittedName>
</protein>
<evidence type="ECO:0000313" key="1">
    <source>
        <dbReference type="EMBL" id="SDI12800.1"/>
    </source>
</evidence>
<evidence type="ECO:0000313" key="2">
    <source>
        <dbReference type="Proteomes" id="UP000198607"/>
    </source>
</evidence>
<accession>A0A1G8I2D0</accession>
<reference evidence="1 2" key="1">
    <citation type="submission" date="2016-10" db="EMBL/GenBank/DDBJ databases">
        <authorList>
            <person name="de Groot N.N."/>
        </authorList>
    </citation>
    <scope>NUCLEOTIDE SEQUENCE [LARGE SCALE GENOMIC DNA]</scope>
    <source>
        <strain evidence="1 2">DSM 5885</strain>
    </source>
</reference>
<sequence length="259" mass="29392">MAANLTMYVLNERAQFAYNHPNAAVAETHRGFEVFECAFRFHGIPFFSRRGIERQRFPDQAALEKHFRGLIARDLKLSQLDRLTQKAREVYADGTVTVRRSDDGFCIRHNEAQAPVHGFRTRSYERRIRDIMVARRASLHPTPVRFDSLDALSRFLDERAVGQAREAERREALARASAMAQAAFPDQGARVFAGKRASDRFAYVVVLAEAVDAERELGFASIEALLAFLDTRTRSDFPRRRVANDNVPRYSGEALALSS</sequence>
<dbReference type="AlphaFoldDB" id="A0A1G8I2D0"/>
<name>A0A1G8I2D0_9RHOO</name>
<gene>
    <name evidence="1" type="ORF">SAMN05660652_02905</name>
</gene>
<dbReference type="Proteomes" id="UP000198607">
    <property type="component" value="Unassembled WGS sequence"/>
</dbReference>
<organism evidence="1 2">
    <name type="scientific">Propionivibrio dicarboxylicus</name>
    <dbReference type="NCBI Taxonomy" id="83767"/>
    <lineage>
        <taxon>Bacteria</taxon>
        <taxon>Pseudomonadati</taxon>
        <taxon>Pseudomonadota</taxon>
        <taxon>Betaproteobacteria</taxon>
        <taxon>Rhodocyclales</taxon>
        <taxon>Rhodocyclaceae</taxon>
        <taxon>Propionivibrio</taxon>
    </lineage>
</organism>
<keyword evidence="2" id="KW-1185">Reference proteome</keyword>
<proteinExistence type="predicted"/>
<dbReference type="EMBL" id="FNCY01000013">
    <property type="protein sequence ID" value="SDI12800.1"/>
    <property type="molecule type" value="Genomic_DNA"/>
</dbReference>
<dbReference type="RefSeq" id="WP_091938623.1">
    <property type="nucleotide sequence ID" value="NZ_FNCY01000013.1"/>
</dbReference>